<dbReference type="Pfam" id="PF01476">
    <property type="entry name" value="LysM"/>
    <property type="match status" value="7"/>
</dbReference>
<name>A0ABR2WH99_9FUNG</name>
<dbReference type="InterPro" id="IPR036779">
    <property type="entry name" value="LysM_dom_sf"/>
</dbReference>
<evidence type="ECO:0000313" key="6">
    <source>
        <dbReference type="EMBL" id="KAK9760869.1"/>
    </source>
</evidence>
<dbReference type="EMBL" id="JASJQH010001738">
    <property type="protein sequence ID" value="KAK9760869.1"/>
    <property type="molecule type" value="Genomic_DNA"/>
</dbReference>
<gene>
    <name evidence="6" type="ORF">K7432_014686</name>
</gene>
<proteinExistence type="predicted"/>
<dbReference type="PANTHER" id="PTHR34997:SF1">
    <property type="entry name" value="PEPTIDOGLYCAN-BINDING LYSIN DOMAIN"/>
    <property type="match status" value="1"/>
</dbReference>
<dbReference type="SMART" id="SM00257">
    <property type="entry name" value="LysM"/>
    <property type="match status" value="7"/>
</dbReference>
<protein>
    <recommendedName>
        <fullName evidence="5">LysM domain-containing protein</fullName>
    </recommendedName>
</protein>
<dbReference type="PANTHER" id="PTHR34997">
    <property type="entry name" value="AM15"/>
    <property type="match status" value="1"/>
</dbReference>
<evidence type="ECO:0000256" key="4">
    <source>
        <dbReference type="SAM" id="SignalP"/>
    </source>
</evidence>
<reference evidence="6 7" key="1">
    <citation type="submission" date="2023-04" db="EMBL/GenBank/DDBJ databases">
        <title>Genome of Basidiobolus ranarum AG-B5.</title>
        <authorList>
            <person name="Stajich J.E."/>
            <person name="Carter-House D."/>
            <person name="Gryganskyi A."/>
        </authorList>
    </citation>
    <scope>NUCLEOTIDE SEQUENCE [LARGE SCALE GENOMIC DNA]</scope>
    <source>
        <strain evidence="6 7">AG-B5</strain>
    </source>
</reference>
<dbReference type="Proteomes" id="UP001479436">
    <property type="component" value="Unassembled WGS sequence"/>
</dbReference>
<evidence type="ECO:0000256" key="1">
    <source>
        <dbReference type="ARBA" id="ARBA00022669"/>
    </source>
</evidence>
<evidence type="ECO:0000256" key="2">
    <source>
        <dbReference type="ARBA" id="ARBA00023026"/>
    </source>
</evidence>
<feature type="region of interest" description="Disordered" evidence="3">
    <location>
        <begin position="574"/>
        <end position="599"/>
    </location>
</feature>
<feature type="domain" description="LysM" evidence="5">
    <location>
        <begin position="276"/>
        <end position="320"/>
    </location>
</feature>
<feature type="domain" description="LysM" evidence="5">
    <location>
        <begin position="404"/>
        <end position="448"/>
    </location>
</feature>
<evidence type="ECO:0000256" key="3">
    <source>
        <dbReference type="SAM" id="MobiDB-lite"/>
    </source>
</evidence>
<feature type="domain" description="LysM" evidence="5">
    <location>
        <begin position="208"/>
        <end position="252"/>
    </location>
</feature>
<dbReference type="SUPFAM" id="SSF54106">
    <property type="entry name" value="LysM domain"/>
    <property type="match status" value="7"/>
</dbReference>
<organism evidence="6 7">
    <name type="scientific">Basidiobolus ranarum</name>
    <dbReference type="NCBI Taxonomy" id="34480"/>
    <lineage>
        <taxon>Eukaryota</taxon>
        <taxon>Fungi</taxon>
        <taxon>Fungi incertae sedis</taxon>
        <taxon>Zoopagomycota</taxon>
        <taxon>Entomophthoromycotina</taxon>
        <taxon>Basidiobolomycetes</taxon>
        <taxon>Basidiobolales</taxon>
        <taxon>Basidiobolaceae</taxon>
        <taxon>Basidiobolus</taxon>
    </lineage>
</organism>
<keyword evidence="7" id="KW-1185">Reference proteome</keyword>
<dbReference type="InterPro" id="IPR018392">
    <property type="entry name" value="LysM"/>
</dbReference>
<dbReference type="CDD" id="cd00118">
    <property type="entry name" value="LysM"/>
    <property type="match status" value="7"/>
</dbReference>
<dbReference type="PROSITE" id="PS51782">
    <property type="entry name" value="LYSM"/>
    <property type="match status" value="7"/>
</dbReference>
<sequence>MTRWPLFTLIVLAPTIVSGFRYFDESTIPKTLSTACKQVLLKDVNCPPEMFNARLNNINLLQVQQLCERQECNTALSKFAADVKASCNGQVIENVTIQEAMVDWYNINYELACQQDSSKNYCSVSLAQLLHERNLRASMLDEYPTDILCTECLSKRVGLESKMAVGRYSEVDVQFIKNTCNPATYLPLPRPIDDDKDVAYPTPTCSELSYNVNRGDTCNAIMSIFHLELDQLLALNPGLACDRLAVGQKVCVKQIPTITSTTGLPTPTPKDCKEYPKYIIKDYDTCDGIATAMKITRKQLIEANPGLDCWYVPYNQYLCIPSDKPTNPSPPTSTCPIGSRPYTLQSGDTCFAVGISYGVSEDQLKLANIALNCQQIQPGLQLCIPPAQIPTPTIKPATCPTTASVYEIQLGDTCITISLKNNISVASLQISNPQLNCSKPVLGQVICIPKPSVPTSTPPPSCGAGTISYAVKSGDTCSVIAASNGISIEKLLSANPTMKCELLILGQQICIPLLCKNGEKPSPVKAGDTCEKIATSWKVTLDQLLKSNIGLDCKTLIIGQLICQPGTGTITPIPTTTTSSPVSSVVSSTASSKPTVTPPPTCTLGTTSYTVRSGDTCGAIAARNTITVEKLLAANPNMKCELLMVDQIICIPSLCQNNDKPSTSEEQSRP</sequence>
<keyword evidence="4" id="KW-0732">Signal</keyword>
<keyword evidence="1" id="KW-0147">Chitin-binding</keyword>
<feature type="signal peptide" evidence="4">
    <location>
        <begin position="1"/>
        <end position="19"/>
    </location>
</feature>
<feature type="domain" description="LysM" evidence="5">
    <location>
        <begin position="467"/>
        <end position="511"/>
    </location>
</feature>
<keyword evidence="2" id="KW-0843">Virulence</keyword>
<evidence type="ECO:0000259" key="5">
    <source>
        <dbReference type="PROSITE" id="PS51782"/>
    </source>
</evidence>
<accession>A0ABR2WH99</accession>
<feature type="compositionally biased region" description="Low complexity" evidence="3">
    <location>
        <begin position="574"/>
        <end position="595"/>
    </location>
</feature>
<feature type="domain" description="LysM" evidence="5">
    <location>
        <begin position="520"/>
        <end position="564"/>
    </location>
</feature>
<feature type="domain" description="LysM" evidence="5">
    <location>
        <begin position="340"/>
        <end position="384"/>
    </location>
</feature>
<dbReference type="Gene3D" id="3.10.350.10">
    <property type="entry name" value="LysM domain"/>
    <property type="match status" value="7"/>
</dbReference>
<feature type="domain" description="LysM" evidence="5">
    <location>
        <begin position="607"/>
        <end position="651"/>
    </location>
</feature>
<dbReference type="InterPro" id="IPR052210">
    <property type="entry name" value="LysM1-like"/>
</dbReference>
<feature type="chain" id="PRO_5046028331" description="LysM domain-containing protein" evidence="4">
    <location>
        <begin position="20"/>
        <end position="670"/>
    </location>
</feature>
<evidence type="ECO:0000313" key="7">
    <source>
        <dbReference type="Proteomes" id="UP001479436"/>
    </source>
</evidence>
<comment type="caution">
    <text evidence="6">The sequence shown here is derived from an EMBL/GenBank/DDBJ whole genome shotgun (WGS) entry which is preliminary data.</text>
</comment>